<dbReference type="SUPFAM" id="SSF54637">
    <property type="entry name" value="Thioesterase/thiol ester dehydrase-isomerase"/>
    <property type="match status" value="1"/>
</dbReference>
<dbReference type="PANTHER" id="PTHR47260">
    <property type="entry name" value="UPF0644 PROTEIN PB2B4.06"/>
    <property type="match status" value="1"/>
</dbReference>
<dbReference type="EMBL" id="JAHMUF010000013">
    <property type="protein sequence ID" value="KAG7193172.1"/>
    <property type="molecule type" value="Genomic_DNA"/>
</dbReference>
<organism evidence="2 3">
    <name type="scientific">Scheffersomyces spartinae</name>
    <dbReference type="NCBI Taxonomy" id="45513"/>
    <lineage>
        <taxon>Eukaryota</taxon>
        <taxon>Fungi</taxon>
        <taxon>Dikarya</taxon>
        <taxon>Ascomycota</taxon>
        <taxon>Saccharomycotina</taxon>
        <taxon>Pichiomycetes</taxon>
        <taxon>Debaryomycetaceae</taxon>
        <taxon>Scheffersomyces</taxon>
    </lineage>
</organism>
<sequence>MSLRLLFRRQYAVRSADDTHIFDQIRSYKKPWINWKTCGVFFGLGCYLQYSEAIFEAYEIATAVPQDPLLPVQLTYKLKQLPMYQKLTHPSNSDNWTKYTSWENLENFESVMEKLNLGLEEGKLTHTLHKAGGIVIKPITFFNHSANEGVAFIHTGYRLCGYPFLVHGGMIATILNEQFKRNACLSELTSSPLKDDFMVKRLVINYKAPTVANQFLVVKTSTKESIDNKNIILKSVMENEKGKRLVTSEAILEDTGRASQRLAQSETQTSKKKRFGMF</sequence>
<evidence type="ECO:0000256" key="1">
    <source>
        <dbReference type="SAM" id="MobiDB-lite"/>
    </source>
</evidence>
<dbReference type="RefSeq" id="XP_043048720.1">
    <property type="nucleotide sequence ID" value="XM_043191748.1"/>
</dbReference>
<dbReference type="GeneID" id="66114300"/>
<evidence type="ECO:0008006" key="4">
    <source>
        <dbReference type="Google" id="ProtNLM"/>
    </source>
</evidence>
<feature type="region of interest" description="Disordered" evidence="1">
    <location>
        <begin position="257"/>
        <end position="278"/>
    </location>
</feature>
<dbReference type="Gene3D" id="3.10.129.10">
    <property type="entry name" value="Hotdog Thioesterase"/>
    <property type="match status" value="1"/>
</dbReference>
<reference evidence="2" key="1">
    <citation type="submission" date="2021-03" db="EMBL/GenBank/DDBJ databases">
        <authorList>
            <person name="Palmer J.M."/>
        </authorList>
    </citation>
    <scope>NUCLEOTIDE SEQUENCE</scope>
    <source>
        <strain evidence="2">ARV_011</strain>
    </source>
</reference>
<feature type="compositionally biased region" description="Polar residues" evidence="1">
    <location>
        <begin position="257"/>
        <end position="268"/>
    </location>
</feature>
<accession>A0A9P7V8H9</accession>
<dbReference type="InterPro" id="IPR029069">
    <property type="entry name" value="HotDog_dom_sf"/>
</dbReference>
<dbReference type="PANTHER" id="PTHR47260:SF1">
    <property type="entry name" value="UPF0644 PROTEIN PB2B4.06"/>
    <property type="match status" value="1"/>
</dbReference>
<keyword evidence="3" id="KW-1185">Reference proteome</keyword>
<dbReference type="InterPro" id="IPR052061">
    <property type="entry name" value="PTE-AB_protein"/>
</dbReference>
<proteinExistence type="predicted"/>
<evidence type="ECO:0000313" key="2">
    <source>
        <dbReference type="EMBL" id="KAG7193172.1"/>
    </source>
</evidence>
<gene>
    <name evidence="2" type="ORF">KQ657_000926</name>
</gene>
<dbReference type="OrthoDB" id="506431at2759"/>
<evidence type="ECO:0000313" key="3">
    <source>
        <dbReference type="Proteomes" id="UP000790833"/>
    </source>
</evidence>
<comment type="caution">
    <text evidence="2">The sequence shown here is derived from an EMBL/GenBank/DDBJ whole genome shotgun (WGS) entry which is preliminary data.</text>
</comment>
<protein>
    <recommendedName>
        <fullName evidence="4">Thioesterase domain-containing protein</fullName>
    </recommendedName>
</protein>
<name>A0A9P7V8H9_9ASCO</name>
<dbReference type="AlphaFoldDB" id="A0A9P7V8H9"/>
<dbReference type="Proteomes" id="UP000790833">
    <property type="component" value="Unassembled WGS sequence"/>
</dbReference>